<organism evidence="3 4">
    <name type="scientific">Plastoroseomonas hellenica</name>
    <dbReference type="NCBI Taxonomy" id="2687306"/>
    <lineage>
        <taxon>Bacteria</taxon>
        <taxon>Pseudomonadati</taxon>
        <taxon>Pseudomonadota</taxon>
        <taxon>Alphaproteobacteria</taxon>
        <taxon>Acetobacterales</taxon>
        <taxon>Acetobacteraceae</taxon>
        <taxon>Plastoroseomonas</taxon>
    </lineage>
</organism>
<proteinExistence type="predicted"/>
<dbReference type="SMART" id="SM00858">
    <property type="entry name" value="SAF"/>
    <property type="match status" value="1"/>
</dbReference>
<evidence type="ECO:0000313" key="3">
    <source>
        <dbReference type="EMBL" id="MBR0668174.1"/>
    </source>
</evidence>
<reference evidence="4" key="1">
    <citation type="journal article" date="2021" name="Syst. Appl. Microbiol.">
        <title>Roseomonas hellenica sp. nov., isolated from roots of wild-growing Alkanna tinctoria.</title>
        <authorList>
            <person name="Rat A."/>
            <person name="Naranjo H.D."/>
            <person name="Lebbe L."/>
            <person name="Cnockaert M."/>
            <person name="Krigas N."/>
            <person name="Grigoriadou K."/>
            <person name="Maloupa E."/>
            <person name="Willems A."/>
        </authorList>
    </citation>
    <scope>NUCLEOTIDE SEQUENCE [LARGE SCALE GENOMIC DNA]</scope>
    <source>
        <strain evidence="4">LMG 31523</strain>
    </source>
</reference>
<keyword evidence="4" id="KW-1185">Reference proteome</keyword>
<name>A0ABS5F6I0_9PROT</name>
<comment type="caution">
    <text evidence="3">The sequence shown here is derived from an EMBL/GenBank/DDBJ whole genome shotgun (WGS) entry which is preliminary data.</text>
</comment>
<dbReference type="Proteomes" id="UP001196870">
    <property type="component" value="Unassembled WGS sequence"/>
</dbReference>
<sequence length="288" mass="29634">MFRPVNLNLPLLAGLGLLGVGIVFALRQAPEAPRPAPAPLTGLAPAAPAAGLERVVVVAQQEIPRGAVVQPQMLAMLRVERVPDGGIATDAGAVIGRVAVERIPAGQMLSAGLLSASPAGAGLAVLVPAGMRAMTLRVAEDTGIAGLVRPGDMVDLLIATRDDQGGGPARAQVPDLARVVAEGVKVLAIGEQLEQEPQQPNAPRQASVRPVTFAVTPEQSLLIGLTRADGGYLLALRNPEDQASAHPGRATRAQLLAAPLPEATPEPAAPPPPRQPIEIIRGMQRSAR</sequence>
<feature type="domain" description="SAF" evidence="2">
    <location>
        <begin position="54"/>
        <end position="115"/>
    </location>
</feature>
<feature type="compositionally biased region" description="Low complexity" evidence="1">
    <location>
        <begin position="252"/>
        <end position="261"/>
    </location>
</feature>
<dbReference type="Pfam" id="PF08666">
    <property type="entry name" value="SAF"/>
    <property type="match status" value="1"/>
</dbReference>
<dbReference type="InterPro" id="IPR031571">
    <property type="entry name" value="RcpC_dom"/>
</dbReference>
<dbReference type="RefSeq" id="WP_211855952.1">
    <property type="nucleotide sequence ID" value="NZ_JAAGBB010000050.1"/>
</dbReference>
<accession>A0ABS5F6I0</accession>
<dbReference type="InterPro" id="IPR017592">
    <property type="entry name" value="Pilus_assmbl_Flp-typ_CpaB"/>
</dbReference>
<protein>
    <submittedName>
        <fullName evidence="3">Flp pilus assembly protein CpaB</fullName>
    </submittedName>
</protein>
<dbReference type="EMBL" id="JAAGBB010000050">
    <property type="protein sequence ID" value="MBR0668174.1"/>
    <property type="molecule type" value="Genomic_DNA"/>
</dbReference>
<dbReference type="NCBIfam" id="TIGR03177">
    <property type="entry name" value="pilus_cpaB"/>
    <property type="match status" value="1"/>
</dbReference>
<gene>
    <name evidence="3" type="primary">cpaB</name>
    <name evidence="3" type="ORF">GXW71_27720</name>
</gene>
<dbReference type="InterPro" id="IPR013974">
    <property type="entry name" value="SAF"/>
</dbReference>
<dbReference type="CDD" id="cd11614">
    <property type="entry name" value="SAF_CpaB_FlgA_like"/>
    <property type="match status" value="1"/>
</dbReference>
<evidence type="ECO:0000313" key="4">
    <source>
        <dbReference type="Proteomes" id="UP001196870"/>
    </source>
</evidence>
<dbReference type="Gene3D" id="3.90.1210.10">
    <property type="entry name" value="Antifreeze-like/N-acetylneuraminic acid synthase C-terminal domain"/>
    <property type="match status" value="1"/>
</dbReference>
<dbReference type="Pfam" id="PF16976">
    <property type="entry name" value="RcpC"/>
    <property type="match status" value="1"/>
</dbReference>
<evidence type="ECO:0000256" key="1">
    <source>
        <dbReference type="SAM" id="MobiDB-lite"/>
    </source>
</evidence>
<feature type="compositionally biased region" description="Pro residues" evidence="1">
    <location>
        <begin position="262"/>
        <end position="275"/>
    </location>
</feature>
<evidence type="ECO:0000259" key="2">
    <source>
        <dbReference type="SMART" id="SM00858"/>
    </source>
</evidence>
<feature type="region of interest" description="Disordered" evidence="1">
    <location>
        <begin position="242"/>
        <end position="288"/>
    </location>
</feature>